<dbReference type="PANTHER" id="PTHR16146:SF46">
    <property type="entry name" value="INTELECTIN-1A-RELATED"/>
    <property type="match status" value="1"/>
</dbReference>
<evidence type="ECO:0000256" key="1">
    <source>
        <dbReference type="ARBA" id="ARBA00022723"/>
    </source>
</evidence>
<reference evidence="7 8" key="1">
    <citation type="submission" date="2022-05" db="EMBL/GenBank/DDBJ databases">
        <authorList>
            <consortium name="Genoscope - CEA"/>
            <person name="William W."/>
        </authorList>
    </citation>
    <scope>NUCLEOTIDE SEQUENCE [LARGE SCALE GENOMIC DNA]</scope>
</reference>
<feature type="chain" id="PRO_5047436600" description="Fibrinogen C-terminal domain-containing protein" evidence="5">
    <location>
        <begin position="19"/>
        <end position="339"/>
    </location>
</feature>
<feature type="signal peptide" evidence="5">
    <location>
        <begin position="1"/>
        <end position="18"/>
    </location>
</feature>
<dbReference type="PANTHER" id="PTHR16146">
    <property type="entry name" value="INTELECTIN"/>
    <property type="match status" value="1"/>
</dbReference>
<feature type="domain" description="Fibrinogen C-terminal" evidence="6">
    <location>
        <begin position="106"/>
        <end position="155"/>
    </location>
</feature>
<evidence type="ECO:0000256" key="4">
    <source>
        <dbReference type="ARBA" id="ARBA00023157"/>
    </source>
</evidence>
<keyword evidence="2" id="KW-0430">Lectin</keyword>
<dbReference type="SMART" id="SM00186">
    <property type="entry name" value="FBG"/>
    <property type="match status" value="1"/>
</dbReference>
<evidence type="ECO:0000256" key="5">
    <source>
        <dbReference type="SAM" id="SignalP"/>
    </source>
</evidence>
<dbReference type="Pfam" id="PF00024">
    <property type="entry name" value="PAN_1"/>
    <property type="match status" value="1"/>
</dbReference>
<keyword evidence="4" id="KW-1015">Disulfide bond</keyword>
<dbReference type="InterPro" id="IPR014716">
    <property type="entry name" value="Fibrinogen_a/b/g_C_1"/>
</dbReference>
<dbReference type="SUPFAM" id="SSF57414">
    <property type="entry name" value="Hairpin loop containing domain-like"/>
    <property type="match status" value="1"/>
</dbReference>
<evidence type="ECO:0000259" key="6">
    <source>
        <dbReference type="PROSITE" id="PS51406"/>
    </source>
</evidence>
<gene>
    <name evidence="7" type="ORF">PLOB_00019458</name>
</gene>
<evidence type="ECO:0000256" key="2">
    <source>
        <dbReference type="ARBA" id="ARBA00022734"/>
    </source>
</evidence>
<keyword evidence="1" id="KW-0479">Metal-binding</keyword>
<dbReference type="Pfam" id="PF00147">
    <property type="entry name" value="Fibrinogen_C"/>
    <property type="match status" value="1"/>
</dbReference>
<comment type="caution">
    <text evidence="7">The sequence shown here is derived from an EMBL/GenBank/DDBJ whole genome shotgun (WGS) entry which is preliminary data.</text>
</comment>
<keyword evidence="8" id="KW-1185">Reference proteome</keyword>
<dbReference type="InterPro" id="IPR002181">
    <property type="entry name" value="Fibrinogen_a/b/g_C_dom"/>
</dbReference>
<evidence type="ECO:0000313" key="7">
    <source>
        <dbReference type="EMBL" id="CAH3177624.1"/>
    </source>
</evidence>
<dbReference type="NCBIfam" id="NF040941">
    <property type="entry name" value="GGGWT_bact"/>
    <property type="match status" value="1"/>
</dbReference>
<sequence>MWSIKGLAILLTYHTLKTINAPGEFSPEERSQRGVALLNHTYSKLYSHNYPGCLMACMEDPRCMSLNYWWYTSQCDLNSKTKHSAESKFLCRDTSSTYMGLMREPGIKRPMYRSCRHVHTSQGDGEYSIDPTMSGNPFTVYCDMTTDGGGWTAIQMVSFTQSKLHFETEILTAQSYTDLSRFSDHRQKVLPSVLLKLRKDMGFKQIRFHCHKKKAGTVFHIMTNINQLGEAVVRYFTFASPLTPRPEACGSYSVLPDDNSTLSEDCSNWSGTRAQVDGKWGVQGASDDDFPILEAINRYGEKKKDDHLFYAKPQRRQCDDGDIDESSLSPGDFWSIFVR</sequence>
<dbReference type="PROSITE" id="PS51406">
    <property type="entry name" value="FIBRINOGEN_C_2"/>
    <property type="match status" value="1"/>
</dbReference>
<proteinExistence type="predicted"/>
<dbReference type="EMBL" id="CALNXK010000228">
    <property type="protein sequence ID" value="CAH3177624.1"/>
    <property type="molecule type" value="Genomic_DNA"/>
</dbReference>
<evidence type="ECO:0000256" key="3">
    <source>
        <dbReference type="ARBA" id="ARBA00022837"/>
    </source>
</evidence>
<dbReference type="InterPro" id="IPR003609">
    <property type="entry name" value="Pan_app"/>
</dbReference>
<dbReference type="Proteomes" id="UP001159405">
    <property type="component" value="Unassembled WGS sequence"/>
</dbReference>
<dbReference type="InterPro" id="IPR036056">
    <property type="entry name" value="Fibrinogen-like_C"/>
</dbReference>
<organism evidence="7 8">
    <name type="scientific">Porites lobata</name>
    <dbReference type="NCBI Taxonomy" id="104759"/>
    <lineage>
        <taxon>Eukaryota</taxon>
        <taxon>Metazoa</taxon>
        <taxon>Cnidaria</taxon>
        <taxon>Anthozoa</taxon>
        <taxon>Hexacorallia</taxon>
        <taxon>Scleractinia</taxon>
        <taxon>Fungiina</taxon>
        <taxon>Poritidae</taxon>
        <taxon>Porites</taxon>
    </lineage>
</organism>
<dbReference type="Gene3D" id="3.90.215.10">
    <property type="entry name" value="Gamma Fibrinogen, chain A, domain 1"/>
    <property type="match status" value="1"/>
</dbReference>
<name>A0ABN8RI66_9CNID</name>
<evidence type="ECO:0000313" key="8">
    <source>
        <dbReference type="Proteomes" id="UP001159405"/>
    </source>
</evidence>
<keyword evidence="3" id="KW-0106">Calcium</keyword>
<protein>
    <recommendedName>
        <fullName evidence="6">Fibrinogen C-terminal domain-containing protein</fullName>
    </recommendedName>
</protein>
<dbReference type="SUPFAM" id="SSF56496">
    <property type="entry name" value="Fibrinogen C-terminal domain-like"/>
    <property type="match status" value="1"/>
</dbReference>
<keyword evidence="5" id="KW-0732">Signal</keyword>
<accession>A0ABN8RI66</accession>